<dbReference type="EMBL" id="LT629772">
    <property type="protein sequence ID" value="SDT46506.1"/>
    <property type="molecule type" value="Genomic_DNA"/>
</dbReference>
<dbReference type="InterPro" id="IPR001647">
    <property type="entry name" value="HTH_TetR"/>
</dbReference>
<keyword evidence="3" id="KW-0804">Transcription</keyword>
<dbReference type="RefSeq" id="WP_091531114.1">
    <property type="nucleotide sequence ID" value="NZ_LT629772.1"/>
</dbReference>
<evidence type="ECO:0000256" key="1">
    <source>
        <dbReference type="ARBA" id="ARBA00023015"/>
    </source>
</evidence>
<dbReference type="SUPFAM" id="SSF48498">
    <property type="entry name" value="Tetracyclin repressor-like, C-terminal domain"/>
    <property type="match status" value="1"/>
</dbReference>
<evidence type="ECO:0000313" key="8">
    <source>
        <dbReference type="Proteomes" id="UP000199103"/>
    </source>
</evidence>
<keyword evidence="2 4" id="KW-0238">DNA-binding</keyword>
<evidence type="ECO:0000259" key="6">
    <source>
        <dbReference type="PROSITE" id="PS50977"/>
    </source>
</evidence>
<organism evidence="7 8">
    <name type="scientific">Microlunatus soli</name>
    <dbReference type="NCBI Taxonomy" id="630515"/>
    <lineage>
        <taxon>Bacteria</taxon>
        <taxon>Bacillati</taxon>
        <taxon>Actinomycetota</taxon>
        <taxon>Actinomycetes</taxon>
        <taxon>Propionibacteriales</taxon>
        <taxon>Propionibacteriaceae</taxon>
        <taxon>Microlunatus</taxon>
    </lineage>
</organism>
<dbReference type="Pfam" id="PF00440">
    <property type="entry name" value="TetR_N"/>
    <property type="match status" value="1"/>
</dbReference>
<dbReference type="GO" id="GO:0003700">
    <property type="term" value="F:DNA-binding transcription factor activity"/>
    <property type="evidence" value="ECO:0007669"/>
    <property type="project" value="TreeGrafter"/>
</dbReference>
<evidence type="ECO:0000256" key="2">
    <source>
        <dbReference type="ARBA" id="ARBA00023125"/>
    </source>
</evidence>
<evidence type="ECO:0000256" key="5">
    <source>
        <dbReference type="SAM" id="MobiDB-lite"/>
    </source>
</evidence>
<evidence type="ECO:0000313" key="7">
    <source>
        <dbReference type="EMBL" id="SDT46506.1"/>
    </source>
</evidence>
<dbReference type="Gene3D" id="1.10.10.60">
    <property type="entry name" value="Homeodomain-like"/>
    <property type="match status" value="1"/>
</dbReference>
<dbReference type="SUPFAM" id="SSF46689">
    <property type="entry name" value="Homeodomain-like"/>
    <property type="match status" value="1"/>
</dbReference>
<gene>
    <name evidence="7" type="ORF">SAMN04489812_6018</name>
</gene>
<dbReference type="STRING" id="630515.SAMN04489812_6018"/>
<dbReference type="OrthoDB" id="3210235at2"/>
<dbReference type="PANTHER" id="PTHR30055">
    <property type="entry name" value="HTH-TYPE TRANSCRIPTIONAL REGULATOR RUTR"/>
    <property type="match status" value="1"/>
</dbReference>
<name>A0A1H2ALS8_9ACTN</name>
<protein>
    <submittedName>
        <fullName evidence="7">Regulatory protein, tetR family</fullName>
    </submittedName>
</protein>
<evidence type="ECO:0000256" key="3">
    <source>
        <dbReference type="ARBA" id="ARBA00023163"/>
    </source>
</evidence>
<keyword evidence="1" id="KW-0805">Transcription regulation</keyword>
<feature type="DNA-binding region" description="H-T-H motif" evidence="4">
    <location>
        <begin position="33"/>
        <end position="52"/>
    </location>
</feature>
<dbReference type="InterPro" id="IPR036271">
    <property type="entry name" value="Tet_transcr_reg_TetR-rel_C_sf"/>
</dbReference>
<dbReference type="Pfam" id="PF17920">
    <property type="entry name" value="TetR_C_16"/>
    <property type="match status" value="1"/>
</dbReference>
<dbReference type="Gene3D" id="1.10.357.10">
    <property type="entry name" value="Tetracycline Repressor, domain 2"/>
    <property type="match status" value="1"/>
</dbReference>
<dbReference type="InterPro" id="IPR050109">
    <property type="entry name" value="HTH-type_TetR-like_transc_reg"/>
</dbReference>
<dbReference type="PROSITE" id="PS50977">
    <property type="entry name" value="HTH_TETR_2"/>
    <property type="match status" value="1"/>
</dbReference>
<feature type="region of interest" description="Disordered" evidence="5">
    <location>
        <begin position="127"/>
        <end position="149"/>
    </location>
</feature>
<accession>A0A1H2ALS8</accession>
<dbReference type="Proteomes" id="UP000199103">
    <property type="component" value="Chromosome I"/>
</dbReference>
<feature type="domain" description="HTH tetR-type" evidence="6">
    <location>
        <begin position="10"/>
        <end position="70"/>
    </location>
</feature>
<dbReference type="InterPro" id="IPR009057">
    <property type="entry name" value="Homeodomain-like_sf"/>
</dbReference>
<dbReference type="InterPro" id="IPR041678">
    <property type="entry name" value="TetR_C_16"/>
</dbReference>
<dbReference type="AlphaFoldDB" id="A0A1H2ALS8"/>
<reference evidence="7 8" key="1">
    <citation type="submission" date="2016-10" db="EMBL/GenBank/DDBJ databases">
        <authorList>
            <person name="de Groot N.N."/>
        </authorList>
    </citation>
    <scope>NUCLEOTIDE SEQUENCE [LARGE SCALE GENOMIC DNA]</scope>
    <source>
        <strain evidence="7 8">DSM 21800</strain>
    </source>
</reference>
<dbReference type="PANTHER" id="PTHR30055:SF234">
    <property type="entry name" value="HTH-TYPE TRANSCRIPTIONAL REGULATOR BETI"/>
    <property type="match status" value="1"/>
</dbReference>
<proteinExistence type="predicted"/>
<evidence type="ECO:0000256" key="4">
    <source>
        <dbReference type="PROSITE-ProRule" id="PRU00335"/>
    </source>
</evidence>
<sequence length="199" mass="21219">MATSRTVQRERTRSRIAEQASRLFGERGYDRTTVRDIASAAAVDPALVLHYFGSKRALFRLVIGGPGADPVQVGDPTEFVLSNLRGKLDDRTGAVLSQLRSILTNPDAADHARGQLTRVAEALAAELPDRSDDGSGYPDASGPRGEPSRSAVQRAHLLLASTLGVTIARQLLAVDELASLSPDDITALLRPAVDALTRV</sequence>
<dbReference type="PRINTS" id="PR00455">
    <property type="entry name" value="HTHTETR"/>
</dbReference>
<keyword evidence="8" id="KW-1185">Reference proteome</keyword>
<dbReference type="GO" id="GO:0000976">
    <property type="term" value="F:transcription cis-regulatory region binding"/>
    <property type="evidence" value="ECO:0007669"/>
    <property type="project" value="TreeGrafter"/>
</dbReference>